<dbReference type="SMART" id="SM00283">
    <property type="entry name" value="MA"/>
    <property type="match status" value="1"/>
</dbReference>
<proteinExistence type="inferred from homology"/>
<evidence type="ECO:0000313" key="8">
    <source>
        <dbReference type="EMBL" id="RVU43970.1"/>
    </source>
</evidence>
<dbReference type="SMART" id="SM00304">
    <property type="entry name" value="HAMP"/>
    <property type="match status" value="1"/>
</dbReference>
<keyword evidence="9" id="KW-1185">Reference proteome</keyword>
<dbReference type="Proteomes" id="UP000285575">
    <property type="component" value="Unassembled WGS sequence"/>
</dbReference>
<evidence type="ECO:0000313" key="9">
    <source>
        <dbReference type="Proteomes" id="UP000285575"/>
    </source>
</evidence>
<dbReference type="GO" id="GO:0004888">
    <property type="term" value="F:transmembrane signaling receptor activity"/>
    <property type="evidence" value="ECO:0007669"/>
    <property type="project" value="InterPro"/>
</dbReference>
<comment type="similarity">
    <text evidence="3">Belongs to the methyl-accepting chemotaxis (MCP) protein family.</text>
</comment>
<keyword evidence="5" id="KW-0812">Transmembrane</keyword>
<organism evidence="8 9">
    <name type="scientific">Rubrivivax rivuli</name>
    <dbReference type="NCBI Taxonomy" id="1862385"/>
    <lineage>
        <taxon>Bacteria</taxon>
        <taxon>Pseudomonadati</taxon>
        <taxon>Pseudomonadota</taxon>
        <taxon>Betaproteobacteria</taxon>
        <taxon>Burkholderiales</taxon>
        <taxon>Sphaerotilaceae</taxon>
        <taxon>Rubrivivax</taxon>
    </lineage>
</organism>
<dbReference type="InterPro" id="IPR051310">
    <property type="entry name" value="MCP_chemotaxis"/>
</dbReference>
<dbReference type="Pfam" id="PF00015">
    <property type="entry name" value="MCPsignal"/>
    <property type="match status" value="1"/>
</dbReference>
<comment type="subcellular location">
    <subcellularLocation>
        <location evidence="1">Membrane</location>
    </subcellularLocation>
</comment>
<evidence type="ECO:0000256" key="5">
    <source>
        <dbReference type="SAM" id="Phobius"/>
    </source>
</evidence>
<feature type="domain" description="Methyl-accepting transducer" evidence="6">
    <location>
        <begin position="252"/>
        <end position="481"/>
    </location>
</feature>
<dbReference type="GO" id="GO:0006935">
    <property type="term" value="P:chemotaxis"/>
    <property type="evidence" value="ECO:0007669"/>
    <property type="project" value="InterPro"/>
</dbReference>
<dbReference type="Gene3D" id="1.10.287.950">
    <property type="entry name" value="Methyl-accepting chemotaxis protein"/>
    <property type="match status" value="1"/>
</dbReference>
<reference evidence="8 9" key="1">
    <citation type="submission" date="2019-01" db="EMBL/GenBank/DDBJ databases">
        <authorList>
            <person name="Chen W.-M."/>
        </authorList>
    </citation>
    <scope>NUCLEOTIDE SEQUENCE [LARGE SCALE GENOMIC DNA]</scope>
    <source>
        <strain evidence="8 9">KYPY4</strain>
    </source>
</reference>
<dbReference type="SUPFAM" id="SSF58104">
    <property type="entry name" value="Methyl-accepting chemotaxis protein (MCP) signaling domain"/>
    <property type="match status" value="1"/>
</dbReference>
<evidence type="ECO:0000256" key="4">
    <source>
        <dbReference type="PROSITE-ProRule" id="PRU00284"/>
    </source>
</evidence>
<gene>
    <name evidence="8" type="ORF">EOE66_19965</name>
</gene>
<keyword evidence="2" id="KW-0488">Methylation</keyword>
<keyword evidence="4" id="KW-0807">Transducer</keyword>
<evidence type="ECO:0000259" key="7">
    <source>
        <dbReference type="PROSITE" id="PS50885"/>
    </source>
</evidence>
<dbReference type="InterPro" id="IPR004089">
    <property type="entry name" value="MCPsignal_dom"/>
</dbReference>
<feature type="domain" description="HAMP" evidence="7">
    <location>
        <begin position="195"/>
        <end position="247"/>
    </location>
</feature>
<accession>A0A437RB01</accession>
<dbReference type="PANTHER" id="PTHR43531:SF14">
    <property type="entry name" value="METHYL-ACCEPTING CHEMOTAXIS PROTEIN I-RELATED"/>
    <property type="match status" value="1"/>
</dbReference>
<sequence length="504" mass="52232">MLSAAMGVLCLCAVSLYESHRSKVLAEALVRDVHMARAAGMVDMMHDALRSDALAALLAGPQAEGAEAAAIRKDVVENGKTLAEQLDILRKERGDQLGQVERAAIEKAGAYRAAAAALVEAALTDTARAQALRPAFERAFDELETELEALSGTIEKEAEQRAASVNTFFVQTLSATAGAIVLALLGLAALWTVAQHLMRALTRSLRVAQAVAQGDLSGRVTVHGSNEAAQLLGALARMSERLREIVQSVRHNSDGVATASAEIASGNLDLSQRTERQASALQETAASMEQLGSTVRASADNARQANQLALSASSVAVQGGDVVGQVVATMKGINESSRKIADITGVIDGIAFQTNILALNAAVEAARAGEQGRGFAVVASEVRSLAQRSAAAAREIKGLISASVERVEQGSLLADRAGSTMSEVVQSIQRVTDIMGEISAASSQQSAGVGQVSGAVSQIDQATQQNAALVEESAAAAESLRQQAERLVASVAVFKLGGESHSPA</sequence>
<dbReference type="GO" id="GO:0007165">
    <property type="term" value="P:signal transduction"/>
    <property type="evidence" value="ECO:0007669"/>
    <property type="project" value="UniProtKB-KW"/>
</dbReference>
<name>A0A437RB01_9BURK</name>
<dbReference type="InterPro" id="IPR003660">
    <property type="entry name" value="HAMP_dom"/>
</dbReference>
<evidence type="ECO:0000259" key="6">
    <source>
        <dbReference type="PROSITE" id="PS50111"/>
    </source>
</evidence>
<dbReference type="EMBL" id="SACR01000006">
    <property type="protein sequence ID" value="RVU43970.1"/>
    <property type="molecule type" value="Genomic_DNA"/>
</dbReference>
<dbReference type="AlphaFoldDB" id="A0A437RB01"/>
<dbReference type="GO" id="GO:0005886">
    <property type="term" value="C:plasma membrane"/>
    <property type="evidence" value="ECO:0007669"/>
    <property type="project" value="TreeGrafter"/>
</dbReference>
<keyword evidence="5" id="KW-1133">Transmembrane helix</keyword>
<dbReference type="PROSITE" id="PS50885">
    <property type="entry name" value="HAMP"/>
    <property type="match status" value="1"/>
</dbReference>
<keyword evidence="5" id="KW-0472">Membrane</keyword>
<evidence type="ECO:0000256" key="1">
    <source>
        <dbReference type="ARBA" id="ARBA00004370"/>
    </source>
</evidence>
<dbReference type="CDD" id="cd06225">
    <property type="entry name" value="HAMP"/>
    <property type="match status" value="1"/>
</dbReference>
<dbReference type="OrthoDB" id="9129300at2"/>
<feature type="transmembrane region" description="Helical" evidence="5">
    <location>
        <begin position="168"/>
        <end position="194"/>
    </location>
</feature>
<protein>
    <submittedName>
        <fullName evidence="8">HAMP domain-containing protein</fullName>
    </submittedName>
</protein>
<evidence type="ECO:0000256" key="2">
    <source>
        <dbReference type="ARBA" id="ARBA00022481"/>
    </source>
</evidence>
<dbReference type="PROSITE" id="PS50111">
    <property type="entry name" value="CHEMOTAXIS_TRANSDUC_2"/>
    <property type="match status" value="1"/>
</dbReference>
<comment type="caution">
    <text evidence="8">The sequence shown here is derived from an EMBL/GenBank/DDBJ whole genome shotgun (WGS) entry which is preliminary data.</text>
</comment>
<dbReference type="FunFam" id="1.10.287.950:FF:000001">
    <property type="entry name" value="Methyl-accepting chemotaxis sensory transducer"/>
    <property type="match status" value="1"/>
</dbReference>
<dbReference type="PANTHER" id="PTHR43531">
    <property type="entry name" value="PROTEIN ICFG"/>
    <property type="match status" value="1"/>
</dbReference>
<dbReference type="InterPro" id="IPR004090">
    <property type="entry name" value="Chemotax_Me-accpt_rcpt"/>
</dbReference>
<evidence type="ECO:0000256" key="3">
    <source>
        <dbReference type="ARBA" id="ARBA00029447"/>
    </source>
</evidence>
<dbReference type="CDD" id="cd11386">
    <property type="entry name" value="MCP_signal"/>
    <property type="match status" value="1"/>
</dbReference>
<dbReference type="Pfam" id="PF00672">
    <property type="entry name" value="HAMP"/>
    <property type="match status" value="1"/>
</dbReference>
<dbReference type="PRINTS" id="PR00260">
    <property type="entry name" value="CHEMTRNSDUCR"/>
</dbReference>